<dbReference type="EMBL" id="JAWZYT010000265">
    <property type="protein sequence ID" value="KAK4325658.1"/>
    <property type="molecule type" value="Genomic_DNA"/>
</dbReference>
<evidence type="ECO:0000313" key="2">
    <source>
        <dbReference type="Proteomes" id="UP001292094"/>
    </source>
</evidence>
<protein>
    <submittedName>
        <fullName evidence="1">Uncharacterized protein</fullName>
    </submittedName>
</protein>
<comment type="caution">
    <text evidence="1">The sequence shown here is derived from an EMBL/GenBank/DDBJ whole genome shotgun (WGS) entry which is preliminary data.</text>
</comment>
<sequence>MSSYKITAKDSHYMSEDETEYNDATAHIRSIISYNAITSEDQPFNTVGADRTLQKLRAAASADPAYGRLLESVSSGFPYNLQQSKQLCPGNYLLKTTRQP</sequence>
<organism evidence="1 2">
    <name type="scientific">Petrolisthes manimaculis</name>
    <dbReference type="NCBI Taxonomy" id="1843537"/>
    <lineage>
        <taxon>Eukaryota</taxon>
        <taxon>Metazoa</taxon>
        <taxon>Ecdysozoa</taxon>
        <taxon>Arthropoda</taxon>
        <taxon>Crustacea</taxon>
        <taxon>Multicrustacea</taxon>
        <taxon>Malacostraca</taxon>
        <taxon>Eumalacostraca</taxon>
        <taxon>Eucarida</taxon>
        <taxon>Decapoda</taxon>
        <taxon>Pleocyemata</taxon>
        <taxon>Anomura</taxon>
        <taxon>Galatheoidea</taxon>
        <taxon>Porcellanidae</taxon>
        <taxon>Petrolisthes</taxon>
    </lineage>
</organism>
<name>A0AAE1QFX1_9EUCA</name>
<gene>
    <name evidence="1" type="ORF">Pmani_003751</name>
</gene>
<dbReference type="Proteomes" id="UP001292094">
    <property type="component" value="Unassembled WGS sequence"/>
</dbReference>
<reference evidence="1" key="1">
    <citation type="submission" date="2023-11" db="EMBL/GenBank/DDBJ databases">
        <title>Genome assemblies of two species of porcelain crab, Petrolisthes cinctipes and Petrolisthes manimaculis (Anomura: Porcellanidae).</title>
        <authorList>
            <person name="Angst P."/>
        </authorList>
    </citation>
    <scope>NUCLEOTIDE SEQUENCE</scope>
    <source>
        <strain evidence="1">PB745_02</strain>
        <tissue evidence="1">Gill</tissue>
    </source>
</reference>
<evidence type="ECO:0000313" key="1">
    <source>
        <dbReference type="EMBL" id="KAK4325658.1"/>
    </source>
</evidence>
<proteinExistence type="predicted"/>
<dbReference type="AlphaFoldDB" id="A0AAE1QFX1"/>
<accession>A0AAE1QFX1</accession>
<keyword evidence="2" id="KW-1185">Reference proteome</keyword>